<dbReference type="Proteomes" id="UP000533476">
    <property type="component" value="Unassembled WGS sequence"/>
</dbReference>
<comment type="caution">
    <text evidence="8">The sequence shown here is derived from an EMBL/GenBank/DDBJ whole genome shotgun (WGS) entry which is preliminary data.</text>
</comment>
<dbReference type="InterPro" id="IPR006935">
    <property type="entry name" value="Helicase/UvrB_N"/>
</dbReference>
<dbReference type="GO" id="GO:0016787">
    <property type="term" value="F:hydrolase activity"/>
    <property type="evidence" value="ECO:0007669"/>
    <property type="project" value="UniProtKB-KW"/>
</dbReference>
<keyword evidence="9" id="KW-1185">Reference proteome</keyword>
<name>A0A7Y0Q4L3_9FIRM</name>
<dbReference type="Gene3D" id="1.10.260.40">
    <property type="entry name" value="lambda repressor-like DNA-binding domains"/>
    <property type="match status" value="1"/>
</dbReference>
<evidence type="ECO:0000256" key="5">
    <source>
        <dbReference type="SAM" id="MobiDB-lite"/>
    </source>
</evidence>
<evidence type="ECO:0000256" key="4">
    <source>
        <dbReference type="ARBA" id="ARBA00022840"/>
    </source>
</evidence>
<dbReference type="SUPFAM" id="SSF47413">
    <property type="entry name" value="lambda repressor-like DNA-binding domains"/>
    <property type="match status" value="1"/>
</dbReference>
<dbReference type="InterPro" id="IPR027417">
    <property type="entry name" value="P-loop_NTPase"/>
</dbReference>
<dbReference type="CDD" id="cd00093">
    <property type="entry name" value="HTH_XRE"/>
    <property type="match status" value="1"/>
</dbReference>
<dbReference type="InterPro" id="IPR038718">
    <property type="entry name" value="SNF2-like_sf"/>
</dbReference>
<dbReference type="AlphaFoldDB" id="A0A7Y0Q4L3"/>
<evidence type="ECO:0000313" key="8">
    <source>
        <dbReference type="EMBL" id="NMP24151.1"/>
    </source>
</evidence>
<dbReference type="Pfam" id="PF04851">
    <property type="entry name" value="ResIII"/>
    <property type="match status" value="1"/>
</dbReference>
<dbReference type="PROSITE" id="PS50943">
    <property type="entry name" value="HTH_CROC1"/>
    <property type="match status" value="1"/>
</dbReference>
<proteinExistence type="predicted"/>
<feature type="region of interest" description="Disordered" evidence="5">
    <location>
        <begin position="453"/>
        <end position="483"/>
    </location>
</feature>
<dbReference type="RefSeq" id="WP_169102023.1">
    <property type="nucleotide sequence ID" value="NZ_JABBVZ010000087.1"/>
</dbReference>
<sequence>MPLEDTWQIKPEDIRRLRSRLGLSQQQLADKLGVSFATVSRWENGHTKPYRWLGERLRQLDEQVIGDTDRGPSAPTGAVTPMMATPRLDFLAPSDAVRAAAEAEWLAYGYLANPTFATETSLIDPLPHQRIAVYDVMLRQPRLRFLLADDAGAGKTIMSGLYVREMLARKRLQRILIVPPAGLVGNWQQELQTLFRLSFRIVNGSDARSGNPFLGPDSNRVIVSVDTLTGETLRKRLADPDVQPYDLVIFDEAHKLSADREPDGRIRKTQRYRLAEWLVGAASDDEDIILGWSAQHVLLLTATPHMGKDYPFFALWHLLEPEVLSTPDMLERYPDHERQKHYIRRTKEEMVTFEGKRLYPTRVSTTVAYPLSPLERQLYDRTTAYIRETYNRAAGLNRSAARLAMSVFQRRLASSAYALATSLKRRQDMLDQYIVRAENHQLDIAAEQARQRAWEDDPLESMTGDEEASDNGREEHEVAEDRGTSALLASSLTELRSERAEVESLLALAHAVLAQADEAKFQRLRELVRDPRFAGEKLLIFTEHRDTLTYLHDRLEALGFAGRIAQIHGGMPYQEREAQVRRFRQPGSHGGGRHLPCHRCGRRRN</sequence>
<dbReference type="InterPro" id="IPR057342">
    <property type="entry name" value="DEXDc_RapA"/>
</dbReference>
<dbReference type="InterPro" id="IPR001387">
    <property type="entry name" value="Cro/C1-type_HTH"/>
</dbReference>
<organism evidence="8 9">
    <name type="scientific">Sulfobacillus harzensis</name>
    <dbReference type="NCBI Taxonomy" id="2729629"/>
    <lineage>
        <taxon>Bacteria</taxon>
        <taxon>Bacillati</taxon>
        <taxon>Bacillota</taxon>
        <taxon>Clostridia</taxon>
        <taxon>Eubacteriales</taxon>
        <taxon>Clostridiales Family XVII. Incertae Sedis</taxon>
        <taxon>Sulfobacillus</taxon>
    </lineage>
</organism>
<dbReference type="PANTHER" id="PTHR45766">
    <property type="entry name" value="DNA ANNEALING HELICASE AND ENDONUCLEASE ZRANB3 FAMILY MEMBER"/>
    <property type="match status" value="1"/>
</dbReference>
<dbReference type="GO" id="GO:0005524">
    <property type="term" value="F:ATP binding"/>
    <property type="evidence" value="ECO:0007669"/>
    <property type="project" value="InterPro"/>
</dbReference>
<dbReference type="Gene3D" id="3.40.50.10810">
    <property type="entry name" value="Tandem AAA-ATPase domain"/>
    <property type="match status" value="1"/>
</dbReference>
<feature type="compositionally biased region" description="Acidic residues" evidence="5">
    <location>
        <begin position="456"/>
        <end position="469"/>
    </location>
</feature>
<feature type="compositionally biased region" description="Basic and acidic residues" evidence="5">
    <location>
        <begin position="470"/>
        <end position="483"/>
    </location>
</feature>
<evidence type="ECO:0000256" key="1">
    <source>
        <dbReference type="ARBA" id="ARBA00022741"/>
    </source>
</evidence>
<dbReference type="SMART" id="SM00487">
    <property type="entry name" value="DEXDc"/>
    <property type="match status" value="1"/>
</dbReference>
<reference evidence="8 9" key="1">
    <citation type="submission" date="2020-04" db="EMBL/GenBank/DDBJ databases">
        <authorList>
            <person name="Zhang R."/>
            <person name="Schippers A."/>
        </authorList>
    </citation>
    <scope>NUCLEOTIDE SEQUENCE [LARGE SCALE GENOMIC DNA]</scope>
    <source>
        <strain evidence="8 9">DSM 109850</strain>
    </source>
</reference>
<dbReference type="CDD" id="cd18793">
    <property type="entry name" value="SF2_C_SNF"/>
    <property type="match status" value="1"/>
</dbReference>
<protein>
    <submittedName>
        <fullName evidence="8">Helix-turn-helix domain-containing protein</fullName>
    </submittedName>
</protein>
<feature type="compositionally biased region" description="Basic residues" evidence="5">
    <location>
        <begin position="591"/>
        <end position="605"/>
    </location>
</feature>
<keyword evidence="3" id="KW-0347">Helicase</keyword>
<dbReference type="SMART" id="SM00530">
    <property type="entry name" value="HTH_XRE"/>
    <property type="match status" value="1"/>
</dbReference>
<evidence type="ECO:0000259" key="7">
    <source>
        <dbReference type="PROSITE" id="PS51192"/>
    </source>
</evidence>
<evidence type="ECO:0000256" key="2">
    <source>
        <dbReference type="ARBA" id="ARBA00022801"/>
    </source>
</evidence>
<dbReference type="InterPro" id="IPR001650">
    <property type="entry name" value="Helicase_C-like"/>
</dbReference>
<evidence type="ECO:0000256" key="3">
    <source>
        <dbReference type="ARBA" id="ARBA00022806"/>
    </source>
</evidence>
<dbReference type="InterPro" id="IPR010982">
    <property type="entry name" value="Lambda_DNA-bd_dom_sf"/>
</dbReference>
<dbReference type="PANTHER" id="PTHR45766:SF6">
    <property type="entry name" value="SWI_SNF-RELATED MATRIX-ASSOCIATED ACTIN-DEPENDENT REGULATOR OF CHROMATIN SUBFAMILY A-LIKE PROTEIN 1"/>
    <property type="match status" value="1"/>
</dbReference>
<keyword evidence="2" id="KW-0378">Hydrolase</keyword>
<dbReference type="Pfam" id="PF01381">
    <property type="entry name" value="HTH_3"/>
    <property type="match status" value="1"/>
</dbReference>
<dbReference type="SUPFAM" id="SSF52540">
    <property type="entry name" value="P-loop containing nucleoside triphosphate hydrolases"/>
    <property type="match status" value="2"/>
</dbReference>
<dbReference type="InterPro" id="IPR049730">
    <property type="entry name" value="SNF2/RAD54-like_C"/>
</dbReference>
<dbReference type="Pfam" id="PF00271">
    <property type="entry name" value="Helicase_C"/>
    <property type="match status" value="1"/>
</dbReference>
<feature type="domain" description="HTH cro/C1-type" evidence="6">
    <location>
        <begin position="14"/>
        <end position="49"/>
    </location>
</feature>
<accession>A0A7Y0Q4L3</accession>
<gene>
    <name evidence="8" type="ORF">HIJ39_17610</name>
</gene>
<keyword evidence="4" id="KW-0067">ATP-binding</keyword>
<feature type="region of interest" description="Disordered" evidence="5">
    <location>
        <begin position="584"/>
        <end position="605"/>
    </location>
</feature>
<dbReference type="EMBL" id="JABBVZ010000087">
    <property type="protein sequence ID" value="NMP24151.1"/>
    <property type="molecule type" value="Genomic_DNA"/>
</dbReference>
<feature type="domain" description="Helicase ATP-binding" evidence="7">
    <location>
        <begin position="136"/>
        <end position="322"/>
    </location>
</feature>
<dbReference type="GO" id="GO:0003677">
    <property type="term" value="F:DNA binding"/>
    <property type="evidence" value="ECO:0007669"/>
    <property type="project" value="InterPro"/>
</dbReference>
<evidence type="ECO:0000313" key="9">
    <source>
        <dbReference type="Proteomes" id="UP000533476"/>
    </source>
</evidence>
<evidence type="ECO:0000259" key="6">
    <source>
        <dbReference type="PROSITE" id="PS50943"/>
    </source>
</evidence>
<dbReference type="PROSITE" id="PS51192">
    <property type="entry name" value="HELICASE_ATP_BIND_1"/>
    <property type="match status" value="1"/>
</dbReference>
<dbReference type="InterPro" id="IPR014001">
    <property type="entry name" value="Helicase_ATP-bd"/>
</dbReference>
<keyword evidence="1" id="KW-0547">Nucleotide-binding</keyword>
<dbReference type="CDD" id="cd18011">
    <property type="entry name" value="DEXDc_RapA"/>
    <property type="match status" value="1"/>
</dbReference>